<reference evidence="2" key="1">
    <citation type="journal article" date="1998" name="Biosci. Biotechnol. Biochem.">
        <title>Sequence analysis by cloning of the structural gene of gassericin A, a hydrophobic bacteriocin produced by Lactobacillus gasseri LA39.</title>
        <authorList>
            <person name="Kawai Y."/>
            <person name="Saito T."/>
            <person name="Suzuki M."/>
            <person name="Itoh T."/>
        </authorList>
    </citation>
    <scope>NUCLEOTIDE SEQUENCE</scope>
    <source>
        <strain evidence="2">LA39</strain>
        <plasmid evidence="3">pLgLA39</plasmid>
    </source>
</reference>
<name>O24790_LACGS</name>
<geneLocation type="plasmid" evidence="3">
    <name>pLgLA39</name>
</geneLocation>
<accession>O24790</accession>
<keyword evidence="1" id="KW-0812">Transmembrane</keyword>
<dbReference type="EMBL" id="AB436615">
    <property type="protein sequence ID" value="BAH08712.1"/>
    <property type="molecule type" value="Genomic_DNA"/>
</dbReference>
<keyword evidence="1" id="KW-1133">Transmembrane helix</keyword>
<reference evidence="3" key="3">
    <citation type="journal article" date="2009" name="Appl. Environ. Microbiol.">
        <title>Conjugative Plasmid from Lactobacillus gasseri LA39 That Carries Genes for Production of and Immunity to the Circular Bacteriocin Gassericin A.</title>
        <authorList>
            <person name="Ito Y."/>
            <person name="Kawai Y."/>
            <person name="Arakawa K."/>
            <person name="Honme Y."/>
            <person name="Sasaki T."/>
            <person name="Saito T."/>
        </authorList>
    </citation>
    <scope>NUCLEOTIDE SEQUENCE</scope>
    <source>
        <strain evidence="3">LA39</strain>
        <plasmid evidence="3">pLgLA39</plasmid>
    </source>
</reference>
<dbReference type="Pfam" id="PF12173">
    <property type="entry name" value="BacteriocIIc_cy"/>
    <property type="match status" value="1"/>
</dbReference>
<dbReference type="InterPro" id="IPR020970">
    <property type="entry name" value="Bacteriocin_IIc"/>
</dbReference>
<feature type="transmembrane region" description="Helical" evidence="1">
    <location>
        <begin position="17"/>
        <end position="38"/>
    </location>
</feature>
<dbReference type="TCDB" id="1.C.83.1.1">
    <property type="family name" value="the gassericin (gassericin) family"/>
</dbReference>
<organism evidence="2">
    <name type="scientific">Lactobacillus gasseri</name>
    <dbReference type="NCBI Taxonomy" id="1596"/>
    <lineage>
        <taxon>Bacteria</taxon>
        <taxon>Bacillati</taxon>
        <taxon>Bacillota</taxon>
        <taxon>Bacilli</taxon>
        <taxon>Lactobacillales</taxon>
        <taxon>Lactobacillaceae</taxon>
        <taxon>Lactobacillus</taxon>
    </lineage>
</organism>
<dbReference type="RefSeq" id="WP_012621083.1">
    <property type="nucleotide sequence ID" value="NC_011839.1"/>
</dbReference>
<evidence type="ECO:0000313" key="3">
    <source>
        <dbReference type="EMBL" id="BAH08712.1"/>
    </source>
</evidence>
<keyword evidence="1" id="KW-0472">Membrane</keyword>
<proteinExistence type="predicted"/>
<evidence type="ECO:0000256" key="1">
    <source>
        <dbReference type="SAM" id="Phobius"/>
    </source>
</evidence>
<keyword evidence="3" id="KW-0614">Plasmid</keyword>
<evidence type="ECO:0000313" key="2">
    <source>
        <dbReference type="EMBL" id="BAA22261.1"/>
    </source>
</evidence>
<gene>
    <name evidence="2" type="primary">gaaA</name>
</gene>
<reference evidence="2" key="2">
    <citation type="journal article" date="2009" name="Appl. Environ. Microbiol.">
        <title>DNA sequencing and homologous expression of a small peptide conferring immunity to gassericin A, a circular bacteriocin produced by Lactobacillus gasseri LA39.</title>
        <authorList>
            <person name="Kawai Y."/>
            <person name="Kusnadi J."/>
            <person name="Kemperman R."/>
            <person name="Kok J."/>
            <person name="Ito Y."/>
            <person name="Endo M."/>
            <person name="Arakawa K."/>
            <person name="Uchida H."/>
            <person name="Nishimura J."/>
            <person name="Kitazawa H."/>
            <person name="Saito T."/>
        </authorList>
    </citation>
    <scope>NUCLEOTIDE SEQUENCE</scope>
    <source>
        <strain evidence="2">LA39</strain>
    </source>
</reference>
<dbReference type="EMBL" id="AB007043">
    <property type="protein sequence ID" value="BAA22261.1"/>
    <property type="molecule type" value="Genomic_DNA"/>
</dbReference>
<dbReference type="AlphaFoldDB" id="O24790"/>
<protein>
    <submittedName>
        <fullName evidence="2">Gassericin A</fullName>
    </submittedName>
</protein>
<sequence>MVTKYGRNLGLNKVELFAIWAVLVVALLLTTANIYWIADQFGIHLATGTARKLLDAMASGASLGTAFAAILGVTLPAWALAAAGALGATAA</sequence>
<dbReference type="SMR" id="O24790"/>
<feature type="transmembrane region" description="Helical" evidence="1">
    <location>
        <begin position="59"/>
        <end position="81"/>
    </location>
</feature>